<protein>
    <submittedName>
        <fullName evidence="2">Uncharacterized protein</fullName>
    </submittedName>
</protein>
<feature type="transmembrane region" description="Helical" evidence="1">
    <location>
        <begin position="91"/>
        <end position="111"/>
    </location>
</feature>
<sequence length="132" mass="14943">MDLERWIMRFPYRYEVLLGAAVLTLVFWPMYAGLQGFMAAFTIILVLLDARSASQYKRNSEDLTMVDALLGKLLFRYEVLCVIAVGLWLLWWLTAGVTGFMFGLGIVMLALRARSSSQLKRGDALTVQQLDA</sequence>
<evidence type="ECO:0000313" key="3">
    <source>
        <dbReference type="Proteomes" id="UP000603865"/>
    </source>
</evidence>
<name>A0A918F7N0_9DEIO</name>
<comment type="caution">
    <text evidence="2">The sequence shown here is derived from an EMBL/GenBank/DDBJ whole genome shotgun (WGS) entry which is preliminary data.</text>
</comment>
<keyword evidence="1" id="KW-1133">Transmembrane helix</keyword>
<reference evidence="2" key="1">
    <citation type="journal article" date="2014" name="Int. J. Syst. Evol. Microbiol.">
        <title>Complete genome sequence of Corynebacterium casei LMG S-19264T (=DSM 44701T), isolated from a smear-ripened cheese.</title>
        <authorList>
            <consortium name="US DOE Joint Genome Institute (JGI-PGF)"/>
            <person name="Walter F."/>
            <person name="Albersmeier A."/>
            <person name="Kalinowski J."/>
            <person name="Ruckert C."/>
        </authorList>
    </citation>
    <scope>NUCLEOTIDE SEQUENCE</scope>
    <source>
        <strain evidence="2">JCM 31311</strain>
    </source>
</reference>
<dbReference type="EMBL" id="BMQL01000015">
    <property type="protein sequence ID" value="GGR12969.1"/>
    <property type="molecule type" value="Genomic_DNA"/>
</dbReference>
<keyword evidence="1" id="KW-0472">Membrane</keyword>
<dbReference type="AlphaFoldDB" id="A0A918F7N0"/>
<gene>
    <name evidence="2" type="ORF">GCM10008957_27400</name>
</gene>
<feature type="transmembrane region" description="Helical" evidence="1">
    <location>
        <begin position="12"/>
        <end position="31"/>
    </location>
</feature>
<evidence type="ECO:0000256" key="1">
    <source>
        <dbReference type="SAM" id="Phobius"/>
    </source>
</evidence>
<proteinExistence type="predicted"/>
<organism evidence="2 3">
    <name type="scientific">Deinococcus ruber</name>
    <dbReference type="NCBI Taxonomy" id="1848197"/>
    <lineage>
        <taxon>Bacteria</taxon>
        <taxon>Thermotogati</taxon>
        <taxon>Deinococcota</taxon>
        <taxon>Deinococci</taxon>
        <taxon>Deinococcales</taxon>
        <taxon>Deinococcaceae</taxon>
        <taxon>Deinococcus</taxon>
    </lineage>
</organism>
<dbReference type="Proteomes" id="UP000603865">
    <property type="component" value="Unassembled WGS sequence"/>
</dbReference>
<reference evidence="2" key="2">
    <citation type="submission" date="2020-09" db="EMBL/GenBank/DDBJ databases">
        <authorList>
            <person name="Sun Q."/>
            <person name="Ohkuma M."/>
        </authorList>
    </citation>
    <scope>NUCLEOTIDE SEQUENCE</scope>
    <source>
        <strain evidence="2">JCM 31311</strain>
    </source>
</reference>
<dbReference type="RefSeq" id="WP_189091080.1">
    <property type="nucleotide sequence ID" value="NZ_BMQL01000015.1"/>
</dbReference>
<accession>A0A918F7N0</accession>
<keyword evidence="3" id="KW-1185">Reference proteome</keyword>
<keyword evidence="1" id="KW-0812">Transmembrane</keyword>
<evidence type="ECO:0000313" key="2">
    <source>
        <dbReference type="EMBL" id="GGR12969.1"/>
    </source>
</evidence>